<dbReference type="Pfam" id="PF00328">
    <property type="entry name" value="His_Phos_2"/>
    <property type="match status" value="1"/>
</dbReference>
<dbReference type="EMBL" id="JBICBT010001350">
    <property type="protein sequence ID" value="KAL3072012.1"/>
    <property type="molecule type" value="Genomic_DNA"/>
</dbReference>
<proteinExistence type="inferred from homology"/>
<comment type="caution">
    <text evidence="4">The sequence shown here is derived from an EMBL/GenBank/DDBJ whole genome shotgun (WGS) entry which is preliminary data.</text>
</comment>
<comment type="similarity">
    <text evidence="2">Belongs to the histidine acid phosphatase family.</text>
</comment>
<dbReference type="GO" id="GO:0003993">
    <property type="term" value="F:acid phosphatase activity"/>
    <property type="evidence" value="ECO:0007669"/>
    <property type="project" value="UniProtKB-EC"/>
</dbReference>
<dbReference type="PANTHER" id="PTHR11567">
    <property type="entry name" value="ACID PHOSPHATASE-RELATED"/>
    <property type="match status" value="1"/>
</dbReference>
<dbReference type="PANTHER" id="PTHR11567:SF210">
    <property type="entry name" value="ACID PHOSPHATASE 5-RELATED"/>
    <property type="match status" value="1"/>
</dbReference>
<dbReference type="InterPro" id="IPR029033">
    <property type="entry name" value="His_PPase_superfam"/>
</dbReference>
<evidence type="ECO:0000256" key="3">
    <source>
        <dbReference type="SAM" id="MobiDB-lite"/>
    </source>
</evidence>
<evidence type="ECO:0000256" key="1">
    <source>
        <dbReference type="ARBA" id="ARBA00000032"/>
    </source>
</evidence>
<organism evidence="4 5">
    <name type="scientific">Heterodera trifolii</name>
    <dbReference type="NCBI Taxonomy" id="157864"/>
    <lineage>
        <taxon>Eukaryota</taxon>
        <taxon>Metazoa</taxon>
        <taxon>Ecdysozoa</taxon>
        <taxon>Nematoda</taxon>
        <taxon>Chromadorea</taxon>
        <taxon>Rhabditida</taxon>
        <taxon>Tylenchina</taxon>
        <taxon>Tylenchomorpha</taxon>
        <taxon>Tylenchoidea</taxon>
        <taxon>Heteroderidae</taxon>
        <taxon>Heteroderinae</taxon>
        <taxon>Heterodera</taxon>
    </lineage>
</organism>
<reference evidence="4 5" key="1">
    <citation type="submission" date="2024-10" db="EMBL/GenBank/DDBJ databases">
        <authorList>
            <person name="Kim D."/>
        </authorList>
    </citation>
    <scope>NUCLEOTIDE SEQUENCE [LARGE SCALE GENOMIC DNA]</scope>
    <source>
        <strain evidence="4">BH-2024</strain>
    </source>
</reference>
<dbReference type="PROSITE" id="PS00778">
    <property type="entry name" value="HIS_ACID_PHOSPHAT_2"/>
    <property type="match status" value="1"/>
</dbReference>
<gene>
    <name evidence="4" type="ORF">niasHT_035694</name>
</gene>
<feature type="region of interest" description="Disordered" evidence="3">
    <location>
        <begin position="1"/>
        <end position="32"/>
    </location>
</feature>
<dbReference type="CDD" id="cd07061">
    <property type="entry name" value="HP_HAP_like"/>
    <property type="match status" value="1"/>
</dbReference>
<dbReference type="Proteomes" id="UP001620626">
    <property type="component" value="Unassembled WGS sequence"/>
</dbReference>
<evidence type="ECO:0000313" key="4">
    <source>
        <dbReference type="EMBL" id="KAL3072012.1"/>
    </source>
</evidence>
<protein>
    <submittedName>
        <fullName evidence="4">Uncharacterized protein</fullName>
    </submittedName>
</protein>
<keyword evidence="5" id="KW-1185">Reference proteome</keyword>
<dbReference type="InterPro" id="IPR050645">
    <property type="entry name" value="Histidine_acid_phosphatase"/>
</dbReference>
<comment type="catalytic activity">
    <reaction evidence="1">
        <text>a phosphate monoester + H2O = an alcohol + phosphate</text>
        <dbReference type="Rhea" id="RHEA:15017"/>
        <dbReference type="ChEBI" id="CHEBI:15377"/>
        <dbReference type="ChEBI" id="CHEBI:30879"/>
        <dbReference type="ChEBI" id="CHEBI:43474"/>
        <dbReference type="ChEBI" id="CHEBI:67140"/>
        <dbReference type="EC" id="3.1.3.2"/>
    </reaction>
</comment>
<dbReference type="SUPFAM" id="SSF53254">
    <property type="entry name" value="Phosphoglycerate mutase-like"/>
    <property type="match status" value="1"/>
</dbReference>
<evidence type="ECO:0000313" key="5">
    <source>
        <dbReference type="Proteomes" id="UP001620626"/>
    </source>
</evidence>
<dbReference type="InterPro" id="IPR000560">
    <property type="entry name" value="His_Pase_clade-2"/>
</dbReference>
<accession>A0ABD2HZA9</accession>
<evidence type="ECO:0000256" key="2">
    <source>
        <dbReference type="ARBA" id="ARBA00005375"/>
    </source>
</evidence>
<dbReference type="InterPro" id="IPR033379">
    <property type="entry name" value="Acid_Pase_AS"/>
</dbReference>
<name>A0ABD2HZA9_9BILA</name>
<sequence length="577" mass="64484">MREDGGRLPCKHQQMAAGLVAEDRHSPHQPPRPSPICCYGMSKETMCLLLGRTEKSNCCETAPVPPSLSARTAPTSVAPSVPNNSPISWCGISKETMSLLLERTEKSNCCEALAAPPSLVPRTAPSSAAPSAPNKKADLGKVKAVLIVSSAFNYIGGSSLPPAEMSTSRLGNGLNREWVDHFAFYAQIIWRHGDRAPLEKPYPGDLNDESKWTRGWGQLTIEGMRQMEELGQFLRERYAAANFLPQHFDRKEIIIRSTDVDRALESAQSLLSGMFPPQSDGDRFDPALNWAPIAIHATREANHDSLLNPSGFPCARYKRLRQIVADEISAHLLDKYRPLVDFVRPHLNISKEKPIKMVQLMALRHIKPEIIHNLPQPNWVHKKWEEFGNKTTIELIMEIRQKSWLPYFNGNEEIIRLNGGILLNDLLRRLIIVSQGKAKKLDASKMVLYSSHDSTLLGLLSALNVKVPSNALDLPPYSACAMIELYEERQNARGNKNYFVKLFYRRNGILEPMAIAGCEAKCDLISFLQILEPRSIRGGEEELKILCDEKVPNSAARRMGNIPAINHGRQSTVINGR</sequence>
<dbReference type="AlphaFoldDB" id="A0ABD2HZA9"/>
<dbReference type="Gene3D" id="3.40.50.1240">
    <property type="entry name" value="Phosphoglycerate mutase-like"/>
    <property type="match status" value="1"/>
</dbReference>